<keyword evidence="12 16" id="KW-0238">DNA-binding</keyword>
<dbReference type="SUPFAM" id="SSF56672">
    <property type="entry name" value="DNA/RNA polymerases"/>
    <property type="match status" value="1"/>
</dbReference>
<feature type="binding site" evidence="17">
    <location>
        <position position="394"/>
    </location>
    <ligand>
        <name>Mg(2+)</name>
        <dbReference type="ChEBI" id="CHEBI:18420"/>
        <label>1</label>
    </ligand>
</feature>
<feature type="domain" description="UmuC" evidence="20">
    <location>
        <begin position="390"/>
        <end position="571"/>
    </location>
</feature>
<feature type="compositionally biased region" description="Low complexity" evidence="18">
    <location>
        <begin position="45"/>
        <end position="55"/>
    </location>
</feature>
<dbReference type="GO" id="GO:0017125">
    <property type="term" value="F:deoxycytidyl transferase activity"/>
    <property type="evidence" value="ECO:0007669"/>
    <property type="project" value="TreeGrafter"/>
</dbReference>
<dbReference type="PANTHER" id="PTHR45990">
    <property type="entry name" value="DNA REPAIR PROTEIN REV1"/>
    <property type="match status" value="1"/>
</dbReference>
<evidence type="ECO:0000313" key="21">
    <source>
        <dbReference type="EMBL" id="KAK9097288.1"/>
    </source>
</evidence>
<dbReference type="GO" id="GO:0006260">
    <property type="term" value="P:DNA replication"/>
    <property type="evidence" value="ECO:0007669"/>
    <property type="project" value="UniProtKB-KW"/>
</dbReference>
<evidence type="ECO:0000256" key="1">
    <source>
        <dbReference type="ARBA" id="ARBA00004123"/>
    </source>
</evidence>
<keyword evidence="4" id="KW-0963">Cytoplasm</keyword>
<keyword evidence="13 16" id="KW-0234">DNA repair</keyword>
<dbReference type="InterPro" id="IPR001357">
    <property type="entry name" value="BRCT_dom"/>
</dbReference>
<dbReference type="NCBIfam" id="NF002677">
    <property type="entry name" value="PRK02406.1"/>
    <property type="match status" value="1"/>
</dbReference>
<dbReference type="InterPro" id="IPR043128">
    <property type="entry name" value="Rev_trsase/Diguanyl_cyclase"/>
</dbReference>
<feature type="compositionally biased region" description="Polar residues" evidence="18">
    <location>
        <begin position="1"/>
        <end position="25"/>
    </location>
</feature>
<dbReference type="Pfam" id="PF21999">
    <property type="entry name" value="IMS_HHH_1"/>
    <property type="match status" value="1"/>
</dbReference>
<evidence type="ECO:0000256" key="15">
    <source>
        <dbReference type="ARBA" id="ARBA00049244"/>
    </source>
</evidence>
<evidence type="ECO:0000256" key="16">
    <source>
        <dbReference type="PIRNR" id="PIRNR036573"/>
    </source>
</evidence>
<evidence type="ECO:0000256" key="6">
    <source>
        <dbReference type="ARBA" id="ARBA00022679"/>
    </source>
</evidence>
<dbReference type="PANTHER" id="PTHR45990:SF1">
    <property type="entry name" value="DNA REPAIR PROTEIN REV1"/>
    <property type="match status" value="1"/>
</dbReference>
<dbReference type="Gene3D" id="6.10.250.1490">
    <property type="match status" value="1"/>
</dbReference>
<dbReference type="FunFam" id="3.40.50.10190:FF:000011">
    <property type="entry name" value="DNA repair protein REV1"/>
    <property type="match status" value="1"/>
</dbReference>
<name>A0AAP0HQ71_9MAGN</name>
<dbReference type="GO" id="GO:0003887">
    <property type="term" value="F:DNA-directed DNA polymerase activity"/>
    <property type="evidence" value="ECO:0007669"/>
    <property type="project" value="UniProtKB-KW"/>
</dbReference>
<keyword evidence="11 17" id="KW-0460">Magnesium</keyword>
<comment type="catalytic activity">
    <reaction evidence="15">
        <text>DNA(n) + a 2'-deoxyribonucleoside 5'-triphosphate = DNA(n+1) + diphosphate</text>
        <dbReference type="Rhea" id="RHEA:22508"/>
        <dbReference type="Rhea" id="RHEA-COMP:17339"/>
        <dbReference type="Rhea" id="RHEA-COMP:17340"/>
        <dbReference type="ChEBI" id="CHEBI:33019"/>
        <dbReference type="ChEBI" id="CHEBI:61560"/>
        <dbReference type="ChEBI" id="CHEBI:173112"/>
        <dbReference type="EC" id="2.7.7.7"/>
    </reaction>
</comment>
<dbReference type="GO" id="GO:0006281">
    <property type="term" value="P:DNA repair"/>
    <property type="evidence" value="ECO:0007669"/>
    <property type="project" value="UniProtKB-KW"/>
</dbReference>
<evidence type="ECO:0000256" key="18">
    <source>
        <dbReference type="SAM" id="MobiDB-lite"/>
    </source>
</evidence>
<dbReference type="Gene3D" id="3.30.70.270">
    <property type="match status" value="1"/>
</dbReference>
<dbReference type="InterPro" id="IPR053848">
    <property type="entry name" value="IMS_HHH_1"/>
</dbReference>
<protein>
    <recommendedName>
        <fullName evidence="16">DNA repair protein REV1</fullName>
        <ecNumber evidence="16">2.7.7.-</ecNumber>
    </recommendedName>
</protein>
<dbReference type="Gene3D" id="3.40.50.10190">
    <property type="entry name" value="BRCT domain"/>
    <property type="match status" value="1"/>
</dbReference>
<dbReference type="GO" id="GO:0070987">
    <property type="term" value="P:error-free translesion synthesis"/>
    <property type="evidence" value="ECO:0007669"/>
    <property type="project" value="TreeGrafter"/>
</dbReference>
<evidence type="ECO:0000313" key="22">
    <source>
        <dbReference type="Proteomes" id="UP001417504"/>
    </source>
</evidence>
<dbReference type="PROSITE" id="PS50172">
    <property type="entry name" value="BRCT"/>
    <property type="match status" value="1"/>
</dbReference>
<keyword evidence="5 16" id="KW-0237">DNA synthesis</keyword>
<dbReference type="AlphaFoldDB" id="A0AAP0HQ71"/>
<evidence type="ECO:0000256" key="4">
    <source>
        <dbReference type="ARBA" id="ARBA00022490"/>
    </source>
</evidence>
<dbReference type="InterPro" id="IPR036775">
    <property type="entry name" value="DNA_pol_Y-fam_lit_finger_sf"/>
</dbReference>
<keyword evidence="10 16" id="KW-0227">DNA damage</keyword>
<evidence type="ECO:0000256" key="12">
    <source>
        <dbReference type="ARBA" id="ARBA00023125"/>
    </source>
</evidence>
<dbReference type="SMART" id="SM00292">
    <property type="entry name" value="BRCT"/>
    <property type="match status" value="1"/>
</dbReference>
<dbReference type="PIRSF" id="PIRSF036573">
    <property type="entry name" value="REV1"/>
    <property type="match status" value="1"/>
</dbReference>
<dbReference type="GO" id="GO:0003684">
    <property type="term" value="F:damaged DNA binding"/>
    <property type="evidence" value="ECO:0007669"/>
    <property type="project" value="UniProtKB-UniRule"/>
</dbReference>
<dbReference type="GO" id="GO:0005737">
    <property type="term" value="C:cytoplasm"/>
    <property type="evidence" value="ECO:0007669"/>
    <property type="project" value="UniProtKB-SubCell"/>
</dbReference>
<evidence type="ECO:0000259" key="19">
    <source>
        <dbReference type="PROSITE" id="PS50172"/>
    </source>
</evidence>
<organism evidence="21 22">
    <name type="scientific">Stephania japonica</name>
    <dbReference type="NCBI Taxonomy" id="461633"/>
    <lineage>
        <taxon>Eukaryota</taxon>
        <taxon>Viridiplantae</taxon>
        <taxon>Streptophyta</taxon>
        <taxon>Embryophyta</taxon>
        <taxon>Tracheophyta</taxon>
        <taxon>Spermatophyta</taxon>
        <taxon>Magnoliopsida</taxon>
        <taxon>Ranunculales</taxon>
        <taxon>Menispermaceae</taxon>
        <taxon>Menispermoideae</taxon>
        <taxon>Cissampelideae</taxon>
        <taxon>Stephania</taxon>
    </lineage>
</organism>
<sequence>MSLNSPRSANSSAKSKSTFDSNSNKSHNKRKAKQKTLGMAWGANSVSSSKSTSWKSPFSDFGTYMAEKNRKLRAQFDADASTSSIGVSDSDSKPLFRGVSIFVDGFTVPSNQELRGLMLKYGGRFENYFSRHRVTHIVCSNLPDSKIRNLRSFSGGLPVVKPKWVLDCIAANKLLSWVPYQLDQLVNENHKQPKLSAFFASKSSLSSEEACNPAKRLKAEAEVSFSFGDTCIVRGTCEMAEPLQCKMECHEDIVLSRDEETCRVTEGEDCTFIDENCSELCLAGESSTHTQIVHRAVEPLKSRPCKSSNSNNCCLDNENTKVSPNPSYSMTTGQHHSVFGGPNFVENYFKNSRLHFIGTWRTRYRQRFPAVPGDKCGSPTSESLGSSRRIIHVDMDCFFVSVVIRHHAQLHDKPVAVCHSDSPRGTAEISSANYPARDYGVKAGIFVRDAKALCPHLVIVPYNFEAYQEVADQFYTILHKHCRRVQAVSCDEAFLDVTDREDEDPESVASAIRQEIVETTGCTASAGIAGNMLLARLATRTAKPNGQCFVAPEKVDDYLNELPIKALPGIGRVLEEKLKRQHIQTCGQLSKISKESLQKDFGLKTGNMLWNYCRGVDNRPVGAVQETKSIGAEVNWGVRFNDLKDSEQFLVNLCNEVSQRLHECGVQGRTIMLKVKKRKKNAEEPVKYMGCGACENLSHSITVPAATNDTDVLQRISKQIFGSFQIDIKEVRGIGLQVSRLENAEMTTRGNQRNALKTWLSSADSNIKSISPIKEKNDEEVPQLKAEEFAVSVHGNKHSRDGNSGHVLTNPIGSLVQTYANQPSSKTGASSSRVSTLPAICDLDIGVLESLPPEVLSEVNEMYCGKLSDIIDSKQQFCETNDSLCTASVVKVEGAVHKGKEPLLSEVEKKDSAFVEMQSIASSCPGSSNVHNPTTSEVISDFMPASLSQVDVSVLEQLPDELKINILEVLPAHRKQDNSSDCHAGSALECAPGTGKLENCDVSSSILWIGNPPVWVDNFDVCNHLILKLLAKMYYQSGPTGRLSSILQSALAALPHFLDASIDSEGEVISRLCELLQQYVDLKIKSDLEELYICFRLLRRFTFKSSIFMQTYDIVLPYLQFKGKVSDLYID</sequence>
<feature type="domain" description="BRCT" evidence="19">
    <location>
        <begin position="91"/>
        <end position="182"/>
    </location>
</feature>
<evidence type="ECO:0000256" key="3">
    <source>
        <dbReference type="ARBA" id="ARBA00010945"/>
    </source>
</evidence>
<dbReference type="InterPro" id="IPR001126">
    <property type="entry name" value="UmuC"/>
</dbReference>
<keyword evidence="14 16" id="KW-0539">Nucleus</keyword>
<evidence type="ECO:0000256" key="7">
    <source>
        <dbReference type="ARBA" id="ARBA00022695"/>
    </source>
</evidence>
<feature type="binding site" evidence="17">
    <location>
        <position position="492"/>
    </location>
    <ligand>
        <name>Mg(2+)</name>
        <dbReference type="ChEBI" id="CHEBI:18420"/>
        <label>1</label>
    </ligand>
</feature>
<comment type="caution">
    <text evidence="21">The sequence shown here is derived from an EMBL/GenBank/DDBJ whole genome shotgun (WGS) entry which is preliminary data.</text>
</comment>
<dbReference type="EMBL" id="JBBNAE010000009">
    <property type="protein sequence ID" value="KAK9097288.1"/>
    <property type="molecule type" value="Genomic_DNA"/>
</dbReference>
<dbReference type="InterPro" id="IPR017961">
    <property type="entry name" value="DNA_pol_Y-fam_little_finger"/>
</dbReference>
<dbReference type="SUPFAM" id="SSF52113">
    <property type="entry name" value="BRCT domain"/>
    <property type="match status" value="1"/>
</dbReference>
<dbReference type="InterPro" id="IPR043502">
    <property type="entry name" value="DNA/RNA_pol_sf"/>
</dbReference>
<dbReference type="Gene3D" id="3.30.1490.100">
    <property type="entry name" value="DNA polymerase, Y-family, little finger domain"/>
    <property type="match status" value="1"/>
</dbReference>
<dbReference type="PROSITE" id="PS50173">
    <property type="entry name" value="UMUC"/>
    <property type="match status" value="1"/>
</dbReference>
<evidence type="ECO:0000256" key="8">
    <source>
        <dbReference type="ARBA" id="ARBA00022705"/>
    </source>
</evidence>
<dbReference type="FunFam" id="3.30.1490.100:FF:000001">
    <property type="entry name" value="DNA repair protein REV1"/>
    <property type="match status" value="1"/>
</dbReference>
<dbReference type="CDD" id="cd17719">
    <property type="entry name" value="BRCT_Rev1"/>
    <property type="match status" value="1"/>
</dbReference>
<keyword evidence="8" id="KW-0235">DNA replication</keyword>
<evidence type="ECO:0000256" key="14">
    <source>
        <dbReference type="ARBA" id="ARBA00023242"/>
    </source>
</evidence>
<dbReference type="InterPro" id="IPR022880">
    <property type="entry name" value="DNApol_IV"/>
</dbReference>
<evidence type="ECO:0000256" key="11">
    <source>
        <dbReference type="ARBA" id="ARBA00022842"/>
    </source>
</evidence>
<keyword evidence="6 16" id="KW-0808">Transferase</keyword>
<comment type="function">
    <text evidence="16">Deoxycytidyl transferase involved in DNA repair. Transfers a dCMP residue from dCTP to the 3'-end of a DNA primer in a template-dependent reaction. May assist in the first step in the bypass of abasic lesions by the insertion of a nucleotide opposite the lesion. Required for normal induction of mutations by physical and chemical agents.</text>
</comment>
<accession>A0AAP0HQ71</accession>
<reference evidence="21 22" key="1">
    <citation type="submission" date="2024-01" db="EMBL/GenBank/DDBJ databases">
        <title>Genome assemblies of Stephania.</title>
        <authorList>
            <person name="Yang L."/>
        </authorList>
    </citation>
    <scope>NUCLEOTIDE SEQUENCE [LARGE SCALE GENOMIC DNA]</scope>
    <source>
        <strain evidence="21">QJT</strain>
        <tissue evidence="21">Leaf</tissue>
    </source>
</reference>
<dbReference type="Proteomes" id="UP001417504">
    <property type="component" value="Unassembled WGS sequence"/>
</dbReference>
<dbReference type="Pfam" id="PF11799">
    <property type="entry name" value="IMS_C"/>
    <property type="match status" value="1"/>
</dbReference>
<dbReference type="Gene3D" id="1.10.150.20">
    <property type="entry name" value="5' to 3' exonuclease, C-terminal subdomain"/>
    <property type="match status" value="1"/>
</dbReference>
<evidence type="ECO:0000256" key="10">
    <source>
        <dbReference type="ARBA" id="ARBA00022763"/>
    </source>
</evidence>
<evidence type="ECO:0000256" key="2">
    <source>
        <dbReference type="ARBA" id="ARBA00004496"/>
    </source>
</evidence>
<evidence type="ECO:0000256" key="13">
    <source>
        <dbReference type="ARBA" id="ARBA00023204"/>
    </source>
</evidence>
<dbReference type="GO" id="GO:0042276">
    <property type="term" value="P:error-prone translesion synthesis"/>
    <property type="evidence" value="ECO:0007669"/>
    <property type="project" value="InterPro"/>
</dbReference>
<evidence type="ECO:0000256" key="17">
    <source>
        <dbReference type="PIRSR" id="PIRSR036573-2"/>
    </source>
</evidence>
<dbReference type="InterPro" id="IPR036420">
    <property type="entry name" value="BRCT_dom_sf"/>
</dbReference>
<dbReference type="FunFam" id="3.30.70.270:FF:000019">
    <property type="entry name" value="DNA repair protein REV1"/>
    <property type="match status" value="1"/>
</dbReference>
<comment type="cofactor">
    <cofactor evidence="17">
        <name>Mg(2+)</name>
        <dbReference type="ChEBI" id="CHEBI:18420"/>
    </cofactor>
    <text evidence="17">Binds 2 magnesium ions.</text>
</comment>
<evidence type="ECO:0000256" key="5">
    <source>
        <dbReference type="ARBA" id="ARBA00022634"/>
    </source>
</evidence>
<keyword evidence="9 17" id="KW-0479">Metal-binding</keyword>
<gene>
    <name evidence="21" type="ORF">Sjap_022785</name>
</gene>
<dbReference type="InterPro" id="IPR012112">
    <property type="entry name" value="REV1"/>
</dbReference>
<dbReference type="SUPFAM" id="SSF100879">
    <property type="entry name" value="Lesion bypass DNA polymerase (Y-family), little finger domain"/>
    <property type="match status" value="1"/>
</dbReference>
<feature type="region of interest" description="Disordered" evidence="18">
    <location>
        <begin position="1"/>
        <end position="55"/>
    </location>
</feature>
<dbReference type="Gene3D" id="3.40.1170.60">
    <property type="match status" value="1"/>
</dbReference>
<dbReference type="CDD" id="cd01701">
    <property type="entry name" value="PolY_Rev1"/>
    <property type="match status" value="1"/>
</dbReference>
<dbReference type="Pfam" id="PF00817">
    <property type="entry name" value="IMS"/>
    <property type="match status" value="1"/>
</dbReference>
<proteinExistence type="inferred from homology"/>
<comment type="subcellular location">
    <subcellularLocation>
        <location evidence="2">Cytoplasm</location>
    </subcellularLocation>
    <subcellularLocation>
        <location evidence="1 16">Nucleus</location>
    </subcellularLocation>
</comment>
<evidence type="ECO:0000259" key="20">
    <source>
        <dbReference type="PROSITE" id="PS50173"/>
    </source>
</evidence>
<dbReference type="EC" id="2.7.7.-" evidence="16"/>
<keyword evidence="22" id="KW-1185">Reference proteome</keyword>
<dbReference type="HAMAP" id="MF_01113">
    <property type="entry name" value="DNApol_IV"/>
    <property type="match status" value="1"/>
</dbReference>
<feature type="binding site" evidence="17">
    <location>
        <position position="491"/>
    </location>
    <ligand>
        <name>Mg(2+)</name>
        <dbReference type="ChEBI" id="CHEBI:18420"/>
        <label>1</label>
    </ligand>
</feature>
<comment type="similarity">
    <text evidence="3 16">Belongs to the DNA polymerase type-Y family.</text>
</comment>
<dbReference type="GO" id="GO:0005634">
    <property type="term" value="C:nucleus"/>
    <property type="evidence" value="ECO:0007669"/>
    <property type="project" value="UniProtKB-SubCell"/>
</dbReference>
<keyword evidence="7 16" id="KW-0548">Nucleotidyltransferase</keyword>
<dbReference type="GO" id="GO:0046872">
    <property type="term" value="F:metal ion binding"/>
    <property type="evidence" value="ECO:0007669"/>
    <property type="project" value="UniProtKB-KW"/>
</dbReference>
<dbReference type="Pfam" id="PF16589">
    <property type="entry name" value="BRCT_2"/>
    <property type="match status" value="1"/>
</dbReference>
<dbReference type="FunFam" id="3.40.1170.60:FF:000004">
    <property type="entry name" value="DNA repair protein REV1"/>
    <property type="match status" value="1"/>
</dbReference>
<evidence type="ECO:0000256" key="9">
    <source>
        <dbReference type="ARBA" id="ARBA00022723"/>
    </source>
</evidence>